<gene>
    <name evidence="2" type="ORF">METZ01_LOCUS132934</name>
</gene>
<feature type="transmembrane region" description="Helical" evidence="1">
    <location>
        <begin position="12"/>
        <end position="31"/>
    </location>
</feature>
<proteinExistence type="predicted"/>
<feature type="non-terminal residue" evidence="2">
    <location>
        <position position="1"/>
    </location>
</feature>
<keyword evidence="1" id="KW-1133">Transmembrane helix</keyword>
<accession>A0A381YSZ3</accession>
<evidence type="ECO:0000313" key="2">
    <source>
        <dbReference type="EMBL" id="SVA80080.1"/>
    </source>
</evidence>
<evidence type="ECO:0000256" key="1">
    <source>
        <dbReference type="SAM" id="Phobius"/>
    </source>
</evidence>
<reference evidence="2" key="1">
    <citation type="submission" date="2018-05" db="EMBL/GenBank/DDBJ databases">
        <authorList>
            <person name="Lanie J.A."/>
            <person name="Ng W.-L."/>
            <person name="Kazmierczak K.M."/>
            <person name="Andrzejewski T.M."/>
            <person name="Davidsen T.M."/>
            <person name="Wayne K.J."/>
            <person name="Tettelin H."/>
            <person name="Glass J.I."/>
            <person name="Rusch D."/>
            <person name="Podicherti R."/>
            <person name="Tsui H.-C.T."/>
            <person name="Winkler M.E."/>
        </authorList>
    </citation>
    <scope>NUCLEOTIDE SEQUENCE</scope>
</reference>
<keyword evidence="1" id="KW-0812">Transmembrane</keyword>
<dbReference type="EMBL" id="UINC01018975">
    <property type="protein sequence ID" value="SVA80080.1"/>
    <property type="molecule type" value="Genomic_DNA"/>
</dbReference>
<dbReference type="AlphaFoldDB" id="A0A381YSZ3"/>
<organism evidence="2">
    <name type="scientific">marine metagenome</name>
    <dbReference type="NCBI Taxonomy" id="408172"/>
    <lineage>
        <taxon>unclassified sequences</taxon>
        <taxon>metagenomes</taxon>
        <taxon>ecological metagenomes</taxon>
    </lineage>
</organism>
<keyword evidence="1" id="KW-0472">Membrane</keyword>
<protein>
    <submittedName>
        <fullName evidence="2">Uncharacterized protein</fullName>
    </submittedName>
</protein>
<name>A0A381YSZ3_9ZZZZ</name>
<sequence>VDPVLRVFGSPPRIFVSLVALGYTIAFPKILSASSGSDQTSACFARAGLRRRGDGRL</sequence>